<sequence>MGQARILVAEDEFIIAADLCETVKEAGFSVEGPHADISSAMLACQKSRPDLAILDIRLDDGIVYPLAQKLMDDHVPVIFHSGQISEDEVRSRFPEAQSLRKPCPPSVMIDAVNQGLIEAH</sequence>
<evidence type="ECO:0000259" key="2">
    <source>
        <dbReference type="PROSITE" id="PS50110"/>
    </source>
</evidence>
<feature type="domain" description="Response regulatory" evidence="2">
    <location>
        <begin position="5"/>
        <end position="116"/>
    </location>
</feature>
<dbReference type="Pfam" id="PF00072">
    <property type="entry name" value="Response_reg"/>
    <property type="match status" value="1"/>
</dbReference>
<dbReference type="SUPFAM" id="SSF52172">
    <property type="entry name" value="CheY-like"/>
    <property type="match status" value="1"/>
</dbReference>
<evidence type="ECO:0000313" key="4">
    <source>
        <dbReference type="Proteomes" id="UP000057938"/>
    </source>
</evidence>
<name>A0A0M3T9Y3_9SPHN</name>
<gene>
    <name evidence="3" type="ORF">AMC99_00809</name>
</gene>
<protein>
    <submittedName>
        <fullName evidence="3">Response regulator, putative</fullName>
    </submittedName>
</protein>
<organism evidence="3 4">
    <name type="scientific">Altererythrobacter epoxidivorans</name>
    <dbReference type="NCBI Taxonomy" id="361183"/>
    <lineage>
        <taxon>Bacteria</taxon>
        <taxon>Pseudomonadati</taxon>
        <taxon>Pseudomonadota</taxon>
        <taxon>Alphaproteobacteria</taxon>
        <taxon>Sphingomonadales</taxon>
        <taxon>Erythrobacteraceae</taxon>
        <taxon>Altererythrobacter</taxon>
    </lineage>
</organism>
<keyword evidence="1" id="KW-0597">Phosphoprotein</keyword>
<dbReference type="SMART" id="SM00448">
    <property type="entry name" value="REC"/>
    <property type="match status" value="1"/>
</dbReference>
<dbReference type="RefSeq" id="WP_061923041.1">
    <property type="nucleotide sequence ID" value="NZ_CP012669.1"/>
</dbReference>
<dbReference type="PATRIC" id="fig|361183.4.peg.791"/>
<dbReference type="InterPro" id="IPR001789">
    <property type="entry name" value="Sig_transdc_resp-reg_receiver"/>
</dbReference>
<reference evidence="3 4" key="1">
    <citation type="submission" date="2015-09" db="EMBL/GenBank/DDBJ databases">
        <title>Complete genome sequence of a benzo[a]pyrene-degrading bacterium Altererythrobacter epoxidivorans CGMCC 1.7731T.</title>
        <authorList>
            <person name="Li Z."/>
            <person name="Cheng H."/>
            <person name="Huo Y."/>
            <person name="Xu X."/>
        </authorList>
    </citation>
    <scope>NUCLEOTIDE SEQUENCE [LARGE SCALE GENOMIC DNA]</scope>
    <source>
        <strain evidence="3 4">CGMCC 1.7731</strain>
    </source>
</reference>
<dbReference type="PROSITE" id="PS50110">
    <property type="entry name" value="RESPONSE_REGULATORY"/>
    <property type="match status" value="1"/>
</dbReference>
<keyword evidence="4" id="KW-1185">Reference proteome</keyword>
<accession>A0A0M3T9Y3</accession>
<dbReference type="AlphaFoldDB" id="A0A0M3T9Y3"/>
<dbReference type="GO" id="GO:0000160">
    <property type="term" value="P:phosphorelay signal transduction system"/>
    <property type="evidence" value="ECO:0007669"/>
    <property type="project" value="InterPro"/>
</dbReference>
<dbReference type="STRING" id="361183.AMC99_00809"/>
<dbReference type="InterPro" id="IPR011006">
    <property type="entry name" value="CheY-like_superfamily"/>
</dbReference>
<evidence type="ECO:0000313" key="3">
    <source>
        <dbReference type="EMBL" id="ALE16112.1"/>
    </source>
</evidence>
<dbReference type="Gene3D" id="3.40.50.2300">
    <property type="match status" value="1"/>
</dbReference>
<evidence type="ECO:0000256" key="1">
    <source>
        <dbReference type="PROSITE-ProRule" id="PRU00169"/>
    </source>
</evidence>
<feature type="modified residue" description="4-aspartylphosphate" evidence="1">
    <location>
        <position position="55"/>
    </location>
</feature>
<dbReference type="OrthoDB" id="7774278at2"/>
<dbReference type="Proteomes" id="UP000057938">
    <property type="component" value="Chromosome"/>
</dbReference>
<dbReference type="EMBL" id="CP012669">
    <property type="protein sequence ID" value="ALE16112.1"/>
    <property type="molecule type" value="Genomic_DNA"/>
</dbReference>
<dbReference type="KEGG" id="aep:AMC99_00809"/>
<proteinExistence type="predicted"/>